<evidence type="ECO:0000313" key="2">
    <source>
        <dbReference type="EMBL" id="SJM55107.1"/>
    </source>
</evidence>
<dbReference type="RefSeq" id="WP_245806610.1">
    <property type="nucleotide sequence ID" value="NZ_FUHW01000017.1"/>
</dbReference>
<dbReference type="SUPFAM" id="SSF46689">
    <property type="entry name" value="Homeodomain-like"/>
    <property type="match status" value="1"/>
</dbReference>
<gene>
    <name evidence="2" type="ORF">FM101_03875</name>
</gene>
<protein>
    <submittedName>
        <fullName evidence="2">COG3335: Transposase and inactivated derivatives</fullName>
    </submittedName>
</protein>
<dbReference type="EMBL" id="FUHW01000017">
    <property type="protein sequence ID" value="SJM55107.1"/>
    <property type="molecule type" value="Genomic_DNA"/>
</dbReference>
<keyword evidence="3" id="KW-1185">Reference proteome</keyword>
<evidence type="ECO:0000313" key="3">
    <source>
        <dbReference type="Proteomes" id="UP000195913"/>
    </source>
</evidence>
<feature type="region of interest" description="Disordered" evidence="1">
    <location>
        <begin position="130"/>
        <end position="151"/>
    </location>
</feature>
<dbReference type="Pfam" id="PF13565">
    <property type="entry name" value="HTH_32"/>
    <property type="match status" value="1"/>
</dbReference>
<reference evidence="2 3" key="1">
    <citation type="submission" date="2017-02" db="EMBL/GenBank/DDBJ databases">
        <authorList>
            <person name="Peterson S.W."/>
        </authorList>
    </citation>
    <scope>NUCLEOTIDE SEQUENCE [LARGE SCALE GENOMIC DNA]</scope>
    <source>
        <strain evidence="2 3">B Ar 00.02</strain>
    </source>
</reference>
<proteinExistence type="predicted"/>
<sequence>MPRTGRPKAELILTSEEREQLTKWVRHRKSSQALALRSRIVLACGDGLNNKDVAAQIGCSTSTVTKWRSRFVEHRLDGLVDDPRPGRPSTVAAEQVEDVVVATLETTPQNATHWSRSKMAERHRALEVDDRQDLEGLRPQAPPHRRVQALQ</sequence>
<dbReference type="InterPro" id="IPR009057">
    <property type="entry name" value="Homeodomain-like_sf"/>
</dbReference>
<evidence type="ECO:0000256" key="1">
    <source>
        <dbReference type="SAM" id="MobiDB-lite"/>
    </source>
</evidence>
<organism evidence="2 3">
    <name type="scientific">Arthrobacter rhombi</name>
    <dbReference type="NCBI Taxonomy" id="71253"/>
    <lineage>
        <taxon>Bacteria</taxon>
        <taxon>Bacillati</taxon>
        <taxon>Actinomycetota</taxon>
        <taxon>Actinomycetes</taxon>
        <taxon>Micrococcales</taxon>
        <taxon>Micrococcaceae</taxon>
        <taxon>Arthrobacter</taxon>
    </lineage>
</organism>
<dbReference type="AlphaFoldDB" id="A0A1R4FGX2"/>
<dbReference type="Proteomes" id="UP000195913">
    <property type="component" value="Unassembled WGS sequence"/>
</dbReference>
<accession>A0A1R4FGX2</accession>
<name>A0A1R4FGX2_9MICC</name>